<dbReference type="EMBL" id="QGQD01000055">
    <property type="protein sequence ID" value="TLD00458.1"/>
    <property type="molecule type" value="Genomic_DNA"/>
</dbReference>
<dbReference type="InterPro" id="IPR002528">
    <property type="entry name" value="MATE_fam"/>
</dbReference>
<feature type="transmembrane region" description="Helical" evidence="7">
    <location>
        <begin position="134"/>
        <end position="158"/>
    </location>
</feature>
<proteinExistence type="predicted"/>
<feature type="transmembrane region" description="Helical" evidence="7">
    <location>
        <begin position="51"/>
        <end position="75"/>
    </location>
</feature>
<evidence type="ECO:0000313" key="8">
    <source>
        <dbReference type="EMBL" id="TLD00458.1"/>
    </source>
</evidence>
<comment type="subcellular location">
    <subcellularLocation>
        <location evidence="1">Cell membrane</location>
        <topology evidence="1">Multi-pass membrane protein</topology>
    </subcellularLocation>
</comment>
<dbReference type="RefSeq" id="WP_027293443.1">
    <property type="nucleotide sequence ID" value="NZ_CAUSDN010000100.1"/>
</dbReference>
<evidence type="ECO:0000256" key="3">
    <source>
        <dbReference type="ARBA" id="ARBA00022475"/>
    </source>
</evidence>
<dbReference type="GO" id="GO:0005886">
    <property type="term" value="C:plasma membrane"/>
    <property type="evidence" value="ECO:0007669"/>
    <property type="project" value="UniProtKB-SubCell"/>
</dbReference>
<feature type="transmembrane region" description="Helical" evidence="7">
    <location>
        <begin position="395"/>
        <end position="414"/>
    </location>
</feature>
<evidence type="ECO:0000256" key="6">
    <source>
        <dbReference type="ARBA" id="ARBA00023136"/>
    </source>
</evidence>
<dbReference type="CDD" id="cd13138">
    <property type="entry name" value="MATE_yoeA_like"/>
    <property type="match status" value="1"/>
</dbReference>
<accession>A0A4V6HRU7</accession>
<keyword evidence="9" id="KW-1185">Reference proteome</keyword>
<dbReference type="Pfam" id="PF01554">
    <property type="entry name" value="MatE"/>
    <property type="match status" value="2"/>
</dbReference>
<evidence type="ECO:0000256" key="7">
    <source>
        <dbReference type="SAM" id="Phobius"/>
    </source>
</evidence>
<dbReference type="NCBIfam" id="TIGR00797">
    <property type="entry name" value="matE"/>
    <property type="match status" value="1"/>
</dbReference>
<feature type="transmembrane region" description="Helical" evidence="7">
    <location>
        <begin position="12"/>
        <end position="31"/>
    </location>
</feature>
<feature type="transmembrane region" description="Helical" evidence="7">
    <location>
        <begin position="193"/>
        <end position="216"/>
    </location>
</feature>
<keyword evidence="3" id="KW-1003">Cell membrane</keyword>
<feature type="transmembrane region" description="Helical" evidence="7">
    <location>
        <begin position="317"/>
        <end position="335"/>
    </location>
</feature>
<protein>
    <submittedName>
        <fullName evidence="8">DNA-damage-inducible protein F</fullName>
    </submittedName>
</protein>
<evidence type="ECO:0000313" key="9">
    <source>
        <dbReference type="Proteomes" id="UP000306509"/>
    </source>
</evidence>
<dbReference type="AlphaFoldDB" id="A0A4V6HRU7"/>
<feature type="transmembrane region" description="Helical" evidence="7">
    <location>
        <begin position="237"/>
        <end position="258"/>
    </location>
</feature>
<dbReference type="PANTHER" id="PTHR43549">
    <property type="entry name" value="MULTIDRUG RESISTANCE PROTEIN YPNP-RELATED"/>
    <property type="match status" value="1"/>
</dbReference>
<evidence type="ECO:0000256" key="4">
    <source>
        <dbReference type="ARBA" id="ARBA00022692"/>
    </source>
</evidence>
<keyword evidence="2" id="KW-0813">Transport</keyword>
<feature type="transmembrane region" description="Helical" evidence="7">
    <location>
        <begin position="165"/>
        <end position="187"/>
    </location>
</feature>
<name>A0A4V6HRU7_9FIRM</name>
<gene>
    <name evidence="8" type="primary">dinF</name>
    <name evidence="8" type="ORF">DSM106044_02769</name>
</gene>
<keyword evidence="6 7" id="KW-0472">Membrane</keyword>
<evidence type="ECO:0000256" key="5">
    <source>
        <dbReference type="ARBA" id="ARBA00022989"/>
    </source>
</evidence>
<organism evidence="8 9">
    <name type="scientific">Robinsoniella peoriensis</name>
    <dbReference type="NCBI Taxonomy" id="180332"/>
    <lineage>
        <taxon>Bacteria</taxon>
        <taxon>Bacillati</taxon>
        <taxon>Bacillota</taxon>
        <taxon>Clostridia</taxon>
        <taxon>Lachnospirales</taxon>
        <taxon>Lachnospiraceae</taxon>
        <taxon>Robinsoniella</taxon>
    </lineage>
</organism>
<sequence>MERDMTVGRPAKLILSFALPVFIGNVFQQFYSMIDSVIVGRFVGVDALAAVGATGTIIFLILGFLMGMTTGFTVLTAQRFGYGDMEGMRKTVGSAIILSVFVTIVITFVSVIWLKPLLHLMNTPENIFQDTYTYMMITACGFFTQVMYNLFASILRALGNSKVPLYFLVVSALLNIVLDLVFIIVFHMGVAGAAYATVISQGVSGVLCILYIVFKIPMLKLKREHFKLDFYCVKNQLGIGLPMALQFSITAIGTIMIQSALNTLGSRVIASYSAASKIEIFLTQAFSALGVTMATYCAQNKGANKISRIRQGIRLSVIYTIIYGVLAGGGIILFGRHLVNFFIVGQPQDIMGYTQTYFVICGTFYPILGIIFTFRNGLQGMGYGLMPMVGGVAELAARAAVAVIASGIGSYAGICTANPIAWVAANIPLIIAYFVILKREEQRVR</sequence>
<dbReference type="InterPro" id="IPR052031">
    <property type="entry name" value="Membrane_Transporter-Flippase"/>
</dbReference>
<feature type="transmembrane region" description="Helical" evidence="7">
    <location>
        <begin position="355"/>
        <end position="374"/>
    </location>
</feature>
<keyword evidence="5 7" id="KW-1133">Transmembrane helix</keyword>
<dbReference type="InterPro" id="IPR048279">
    <property type="entry name" value="MdtK-like"/>
</dbReference>
<feature type="transmembrane region" description="Helical" evidence="7">
    <location>
        <begin position="420"/>
        <end position="437"/>
    </location>
</feature>
<dbReference type="GO" id="GO:0042910">
    <property type="term" value="F:xenobiotic transmembrane transporter activity"/>
    <property type="evidence" value="ECO:0007669"/>
    <property type="project" value="InterPro"/>
</dbReference>
<feature type="transmembrane region" description="Helical" evidence="7">
    <location>
        <begin position="95"/>
        <end position="114"/>
    </location>
</feature>
<dbReference type="GO" id="GO:0015297">
    <property type="term" value="F:antiporter activity"/>
    <property type="evidence" value="ECO:0007669"/>
    <property type="project" value="InterPro"/>
</dbReference>
<evidence type="ECO:0000256" key="1">
    <source>
        <dbReference type="ARBA" id="ARBA00004651"/>
    </source>
</evidence>
<dbReference type="Proteomes" id="UP000306509">
    <property type="component" value="Unassembled WGS sequence"/>
</dbReference>
<feature type="transmembrane region" description="Helical" evidence="7">
    <location>
        <begin position="278"/>
        <end position="297"/>
    </location>
</feature>
<reference evidence="8 9" key="1">
    <citation type="journal article" date="2019" name="Anaerobe">
        <title>Detection of Robinsoniella peoriensis in multiple bone samples of a trauma patient.</title>
        <authorList>
            <person name="Schrottner P."/>
            <person name="Hartwich K."/>
            <person name="Bunk B."/>
            <person name="Schober I."/>
            <person name="Helbig S."/>
            <person name="Rudolph W.W."/>
            <person name="Gunzer F."/>
        </authorList>
    </citation>
    <scope>NUCLEOTIDE SEQUENCE [LARGE SCALE GENOMIC DNA]</scope>
    <source>
        <strain evidence="8 9">DSM 106044</strain>
    </source>
</reference>
<evidence type="ECO:0000256" key="2">
    <source>
        <dbReference type="ARBA" id="ARBA00022448"/>
    </source>
</evidence>
<dbReference type="PANTHER" id="PTHR43549:SF3">
    <property type="entry name" value="MULTIDRUG RESISTANCE PROTEIN YPNP-RELATED"/>
    <property type="match status" value="1"/>
</dbReference>
<keyword evidence="4 7" id="KW-0812">Transmembrane</keyword>
<dbReference type="PIRSF" id="PIRSF006603">
    <property type="entry name" value="DinF"/>
    <property type="match status" value="1"/>
</dbReference>
<comment type="caution">
    <text evidence="8">The sequence shown here is derived from an EMBL/GenBank/DDBJ whole genome shotgun (WGS) entry which is preliminary data.</text>
</comment>